<gene>
    <name evidence="2" type="ORF">QOZ84_15735</name>
</gene>
<dbReference type="Proteomes" id="UP001301012">
    <property type="component" value="Unassembled WGS sequence"/>
</dbReference>
<name>A0ABT7EG36_9FIRM</name>
<reference evidence="2 3" key="1">
    <citation type="submission" date="2023-05" db="EMBL/GenBank/DDBJ databases">
        <title>Rombocin, a short stable natural nisin variant, displays selective antimicrobial activity against Listeria monocytogenes and employs dual mode of action to kill target bacterial strains.</title>
        <authorList>
            <person name="Wambui J."/>
            <person name="Stephan R."/>
            <person name="Kuipers O.P."/>
        </authorList>
    </citation>
    <scope>NUCLEOTIDE SEQUENCE [LARGE SCALE GENOMIC DNA]</scope>
    <source>
        <strain evidence="2 3">RC002</strain>
    </source>
</reference>
<organism evidence="2 3">
    <name type="scientific">Romboutsia sedimentorum</name>
    <dbReference type="NCBI Taxonomy" id="1368474"/>
    <lineage>
        <taxon>Bacteria</taxon>
        <taxon>Bacillati</taxon>
        <taxon>Bacillota</taxon>
        <taxon>Clostridia</taxon>
        <taxon>Peptostreptococcales</taxon>
        <taxon>Peptostreptococcaceae</taxon>
        <taxon>Romboutsia</taxon>
    </lineage>
</organism>
<evidence type="ECO:0000256" key="1">
    <source>
        <dbReference type="SAM" id="Phobius"/>
    </source>
</evidence>
<dbReference type="RefSeq" id="WP_284133851.1">
    <property type="nucleotide sequence ID" value="NZ_JASKYM010000014.1"/>
</dbReference>
<keyword evidence="1" id="KW-0812">Transmembrane</keyword>
<feature type="transmembrane region" description="Helical" evidence="1">
    <location>
        <begin position="6"/>
        <end position="22"/>
    </location>
</feature>
<accession>A0ABT7EG36</accession>
<dbReference type="EMBL" id="JASKYM010000014">
    <property type="protein sequence ID" value="MDK2564985.1"/>
    <property type="molecule type" value="Genomic_DNA"/>
</dbReference>
<keyword evidence="1" id="KW-1133">Transmembrane helix</keyword>
<feature type="transmembrane region" description="Helical" evidence="1">
    <location>
        <begin position="58"/>
        <end position="76"/>
    </location>
</feature>
<feature type="transmembrane region" description="Helical" evidence="1">
    <location>
        <begin position="34"/>
        <end position="52"/>
    </location>
</feature>
<evidence type="ECO:0000313" key="2">
    <source>
        <dbReference type="EMBL" id="MDK2564985.1"/>
    </source>
</evidence>
<proteinExistence type="predicted"/>
<evidence type="ECO:0000313" key="3">
    <source>
        <dbReference type="Proteomes" id="UP001301012"/>
    </source>
</evidence>
<sequence>MNDILIFLTGVIIYLIGLIYKACNHRYKNFIKKICLISFLFSTVIILIGNIFDFSDIKYLLGGILIIIFPIISTLIKSEI</sequence>
<comment type="caution">
    <text evidence="2">The sequence shown here is derived from an EMBL/GenBank/DDBJ whole genome shotgun (WGS) entry which is preliminary data.</text>
</comment>
<keyword evidence="1" id="KW-0472">Membrane</keyword>
<protein>
    <submittedName>
        <fullName evidence="2">Uncharacterized protein</fullName>
    </submittedName>
</protein>
<keyword evidence="3" id="KW-1185">Reference proteome</keyword>